<evidence type="ECO:0000259" key="7">
    <source>
        <dbReference type="Pfam" id="PF03168"/>
    </source>
</evidence>
<dbReference type="PANTHER" id="PTHR31234">
    <property type="entry name" value="LATE EMBRYOGENESIS ABUNDANT (LEA) HYDROXYPROLINE-RICH GLYCOPROTEIN FAMILY"/>
    <property type="match status" value="1"/>
</dbReference>
<gene>
    <name evidence="8" type="ORF">HU200_024162</name>
</gene>
<feature type="region of interest" description="Disordered" evidence="5">
    <location>
        <begin position="1"/>
        <end position="41"/>
    </location>
</feature>
<feature type="transmembrane region" description="Helical" evidence="6">
    <location>
        <begin position="48"/>
        <end position="74"/>
    </location>
</feature>
<evidence type="ECO:0000256" key="1">
    <source>
        <dbReference type="ARBA" id="ARBA00004167"/>
    </source>
</evidence>
<organism evidence="8 9">
    <name type="scientific">Digitaria exilis</name>
    <dbReference type="NCBI Taxonomy" id="1010633"/>
    <lineage>
        <taxon>Eukaryota</taxon>
        <taxon>Viridiplantae</taxon>
        <taxon>Streptophyta</taxon>
        <taxon>Embryophyta</taxon>
        <taxon>Tracheophyta</taxon>
        <taxon>Spermatophyta</taxon>
        <taxon>Magnoliopsida</taxon>
        <taxon>Liliopsida</taxon>
        <taxon>Poales</taxon>
        <taxon>Poaceae</taxon>
        <taxon>PACMAD clade</taxon>
        <taxon>Panicoideae</taxon>
        <taxon>Panicodae</taxon>
        <taxon>Paniceae</taxon>
        <taxon>Anthephorinae</taxon>
        <taxon>Digitaria</taxon>
    </lineage>
</organism>
<proteinExistence type="predicted"/>
<dbReference type="AlphaFoldDB" id="A0A835ETB5"/>
<dbReference type="InterPro" id="IPR044839">
    <property type="entry name" value="NDR1-like"/>
</dbReference>
<evidence type="ECO:0000256" key="3">
    <source>
        <dbReference type="ARBA" id="ARBA00022989"/>
    </source>
</evidence>
<comment type="subcellular location">
    <subcellularLocation>
        <location evidence="1">Membrane</location>
        <topology evidence="1">Single-pass membrane protein</topology>
    </subcellularLocation>
</comment>
<dbReference type="Pfam" id="PF03168">
    <property type="entry name" value="LEA_2"/>
    <property type="match status" value="1"/>
</dbReference>
<dbReference type="Gene3D" id="2.60.40.1820">
    <property type="match status" value="1"/>
</dbReference>
<evidence type="ECO:0000313" key="9">
    <source>
        <dbReference type="Proteomes" id="UP000636709"/>
    </source>
</evidence>
<reference evidence="8" key="1">
    <citation type="submission" date="2020-07" db="EMBL/GenBank/DDBJ databases">
        <title>Genome sequence and genetic diversity analysis of an under-domesticated orphan crop, white fonio (Digitaria exilis).</title>
        <authorList>
            <person name="Bennetzen J.L."/>
            <person name="Chen S."/>
            <person name="Ma X."/>
            <person name="Wang X."/>
            <person name="Yssel A.E.J."/>
            <person name="Chaluvadi S.R."/>
            <person name="Johnson M."/>
            <person name="Gangashetty P."/>
            <person name="Hamidou F."/>
            <person name="Sanogo M.D."/>
            <person name="Zwaenepoel A."/>
            <person name="Wallace J."/>
            <person name="Van De Peer Y."/>
            <person name="Van Deynze A."/>
        </authorList>
    </citation>
    <scope>NUCLEOTIDE SEQUENCE</scope>
    <source>
        <tissue evidence="8">Leaves</tissue>
    </source>
</reference>
<evidence type="ECO:0000256" key="5">
    <source>
        <dbReference type="SAM" id="MobiDB-lite"/>
    </source>
</evidence>
<evidence type="ECO:0000256" key="4">
    <source>
        <dbReference type="ARBA" id="ARBA00023136"/>
    </source>
</evidence>
<accession>A0A835ETB5</accession>
<dbReference type="EMBL" id="JACEFO010001700">
    <property type="protein sequence ID" value="KAF8719445.1"/>
    <property type="molecule type" value="Genomic_DNA"/>
</dbReference>
<protein>
    <recommendedName>
        <fullName evidence="7">Late embryogenesis abundant protein LEA-2 subgroup domain-containing protein</fullName>
    </recommendedName>
</protein>
<keyword evidence="9" id="KW-1185">Reference proteome</keyword>
<dbReference type="PANTHER" id="PTHR31234:SF2">
    <property type="entry name" value="OS05G0199100 PROTEIN"/>
    <property type="match status" value="1"/>
</dbReference>
<dbReference type="InterPro" id="IPR004864">
    <property type="entry name" value="LEA_2"/>
</dbReference>
<sequence>MSITLTNTLAREHLSKPPSQPTMSDSGTAPPPPPHHNPQKSTIRRRRVLLCVSFAVLVALLLAAAAAIVLLAVLRPRDPVTELLSVNATGVLPSVVNLPTVSVQLNVTFLLAVRVRNPNPAAFRHGAATTSLYYRGAAVGYGEVPAGTVPSRGAAVVRMNMTVLADRVVAAAGIGGIIADVLAGEMEFEARTEVPGTVVLLGFVKRGVEARSVCRVAIGVADVKVRRQECHNEARL</sequence>
<dbReference type="OrthoDB" id="1910624at2759"/>
<keyword evidence="4 6" id="KW-0472">Membrane</keyword>
<name>A0A835ETB5_9POAL</name>
<keyword evidence="3 6" id="KW-1133">Transmembrane helix</keyword>
<evidence type="ECO:0000313" key="8">
    <source>
        <dbReference type="EMBL" id="KAF8719445.1"/>
    </source>
</evidence>
<comment type="caution">
    <text evidence="8">The sequence shown here is derived from an EMBL/GenBank/DDBJ whole genome shotgun (WGS) entry which is preliminary data.</text>
</comment>
<feature type="transmembrane region" description="Helical" evidence="6">
    <location>
        <begin position="94"/>
        <end position="115"/>
    </location>
</feature>
<dbReference type="GO" id="GO:0098542">
    <property type="term" value="P:defense response to other organism"/>
    <property type="evidence" value="ECO:0007669"/>
    <property type="project" value="InterPro"/>
</dbReference>
<keyword evidence="2 6" id="KW-0812">Transmembrane</keyword>
<evidence type="ECO:0000256" key="6">
    <source>
        <dbReference type="SAM" id="Phobius"/>
    </source>
</evidence>
<evidence type="ECO:0000256" key="2">
    <source>
        <dbReference type="ARBA" id="ARBA00022692"/>
    </source>
</evidence>
<dbReference type="SUPFAM" id="SSF117070">
    <property type="entry name" value="LEA14-like"/>
    <property type="match status" value="1"/>
</dbReference>
<dbReference type="Proteomes" id="UP000636709">
    <property type="component" value="Unassembled WGS sequence"/>
</dbReference>
<dbReference type="GO" id="GO:0016020">
    <property type="term" value="C:membrane"/>
    <property type="evidence" value="ECO:0007669"/>
    <property type="project" value="UniProtKB-SubCell"/>
</dbReference>
<feature type="domain" description="Late embryogenesis abundant protein LEA-2 subgroup" evidence="7">
    <location>
        <begin position="113"/>
        <end position="200"/>
    </location>
</feature>